<keyword evidence="2" id="KW-0560">Oxidoreductase</keyword>
<dbReference type="SUPFAM" id="SSF53213">
    <property type="entry name" value="LigB-like"/>
    <property type="match status" value="1"/>
</dbReference>
<keyword evidence="3" id="KW-1185">Reference proteome</keyword>
<evidence type="ECO:0000259" key="1">
    <source>
        <dbReference type="Pfam" id="PF02900"/>
    </source>
</evidence>
<keyword evidence="2" id="KW-0223">Dioxygenase</keyword>
<reference evidence="2 3" key="1">
    <citation type="submission" date="2019-07" db="EMBL/GenBank/DDBJ databases">
        <title>New Mycobacterium species.</title>
        <authorList>
            <person name="Tortoli E."/>
            <person name="Ghielmetti G."/>
            <person name="Friedel U."/>
            <person name="Trovato A."/>
        </authorList>
    </citation>
    <scope>NUCLEOTIDE SEQUENCE [LARGE SCALE GENOMIC DNA]</scope>
    <source>
        <strain evidence="2 3">16-83</strain>
    </source>
</reference>
<evidence type="ECO:0000313" key="3">
    <source>
        <dbReference type="Proteomes" id="UP000320513"/>
    </source>
</evidence>
<evidence type="ECO:0000313" key="2">
    <source>
        <dbReference type="EMBL" id="TVS88440.1"/>
    </source>
</evidence>
<dbReference type="GO" id="GO:0016702">
    <property type="term" value="F:oxidoreductase activity, acting on single donors with incorporation of molecular oxygen, incorporation of two atoms of oxygen"/>
    <property type="evidence" value="ECO:0007669"/>
    <property type="project" value="UniProtKB-ARBA"/>
</dbReference>
<name>A0A557XR84_9MYCO</name>
<dbReference type="OrthoDB" id="8673673at2"/>
<dbReference type="GO" id="GO:0008198">
    <property type="term" value="F:ferrous iron binding"/>
    <property type="evidence" value="ECO:0007669"/>
    <property type="project" value="InterPro"/>
</dbReference>
<sequence length="356" mass="39725">MAEILGIGLSHYPPLSGRDEDMAGLLRLALDDPAIPAAQKDPANWPELMCREWGSDEGRSAAAGHRAALVTRFEHARKALDEFAPDVVLIWGDDQYENFREDIIPPYSVQAYDDMEIRPWAQADHSSNMAGRANAWNEPADTTAFKVRGRRDIAKHLVTALLDRGIDIAYAYEPLHHPGLPHAFLNAILYLDYHRTGFDYPVIAFPINCYGRRVISYRGFASRLDDVRDLDPPSPQPARMMAVGAAVGQIMAESPWRVALVASSSWSHAFLCDKTYRLRPDTASDRYLYDRLAAGDVDAWRAVSVSDLEESGQQELLNWFPLLGAMDALGSPTPSWSEFVGTDVFNSNKVFAIYQP</sequence>
<gene>
    <name evidence="2" type="ORF">FPZ47_13905</name>
</gene>
<dbReference type="InterPro" id="IPR004183">
    <property type="entry name" value="Xdiol_dOase_suB"/>
</dbReference>
<dbReference type="AlphaFoldDB" id="A0A557XR84"/>
<dbReference type="Pfam" id="PF02900">
    <property type="entry name" value="LigB"/>
    <property type="match status" value="1"/>
</dbReference>
<dbReference type="Proteomes" id="UP000320513">
    <property type="component" value="Unassembled WGS sequence"/>
</dbReference>
<proteinExistence type="predicted"/>
<dbReference type="EMBL" id="VMQU01000053">
    <property type="protein sequence ID" value="TVS88440.1"/>
    <property type="molecule type" value="Genomic_DNA"/>
</dbReference>
<dbReference type="RefSeq" id="WP_144952198.1">
    <property type="nucleotide sequence ID" value="NZ_VMQU01000053.1"/>
</dbReference>
<feature type="domain" description="Extradiol ring-cleavage dioxygenase class III enzyme subunit B" evidence="1">
    <location>
        <begin position="233"/>
        <end position="328"/>
    </location>
</feature>
<protein>
    <submittedName>
        <fullName evidence="2">Extradiol ring-cleavage dioxygenase</fullName>
    </submittedName>
</protein>
<comment type="caution">
    <text evidence="2">The sequence shown here is derived from an EMBL/GenBank/DDBJ whole genome shotgun (WGS) entry which is preliminary data.</text>
</comment>
<organism evidence="2 3">
    <name type="scientific">Mycobacterium helveticum</name>
    <dbReference type="NCBI Taxonomy" id="2592811"/>
    <lineage>
        <taxon>Bacteria</taxon>
        <taxon>Bacillati</taxon>
        <taxon>Actinomycetota</taxon>
        <taxon>Actinomycetes</taxon>
        <taxon>Mycobacteriales</taxon>
        <taxon>Mycobacteriaceae</taxon>
        <taxon>Mycobacterium</taxon>
    </lineage>
</organism>
<dbReference type="Gene3D" id="3.40.830.10">
    <property type="entry name" value="LigB-like"/>
    <property type="match status" value="1"/>
</dbReference>
<accession>A0A557XR84</accession>